<organism evidence="1 2">
    <name type="scientific">Pseudomonas protegens (strain DSM 19095 / LMG 27888 / CFBP 6595 / CHA0)</name>
    <dbReference type="NCBI Taxonomy" id="1124983"/>
    <lineage>
        <taxon>Bacteria</taxon>
        <taxon>Pseudomonadati</taxon>
        <taxon>Pseudomonadota</taxon>
        <taxon>Gammaproteobacteria</taxon>
        <taxon>Pseudomonadales</taxon>
        <taxon>Pseudomonadaceae</taxon>
        <taxon>Pseudomonas</taxon>
    </lineage>
</organism>
<dbReference type="HOGENOM" id="CLU_3102783_0_0_6"/>
<accession>A0A2C9ETE8</accession>
<proteinExistence type="predicted"/>
<gene>
    <name evidence="1" type="ORF">PFLCHA0_c51950</name>
</gene>
<name>A0A2C9ETE8_PSEPH</name>
<evidence type="ECO:0000313" key="1">
    <source>
        <dbReference type="EMBL" id="AGL86942.1"/>
    </source>
</evidence>
<dbReference type="KEGG" id="pprc:PFLCHA0_c51950"/>
<dbReference type="Proteomes" id="UP000013940">
    <property type="component" value="Chromosome"/>
</dbReference>
<dbReference type="EMBL" id="CP003190">
    <property type="protein sequence ID" value="AGL86942.1"/>
    <property type="molecule type" value="Genomic_DNA"/>
</dbReference>
<reference evidence="2" key="1">
    <citation type="journal article" date="2014" name="Genome Announc.">
        <title>Full-genome sequence of the plant growth-promoting bacterium Pseudomonas protegens CHA0.</title>
        <authorList>
            <person name="Jousset A."/>
            <person name="Schuldes J."/>
            <person name="Keel C."/>
            <person name="Maurhofer M."/>
            <person name="Daniel R."/>
            <person name="Scheu S."/>
            <person name="Thuermer A."/>
        </authorList>
    </citation>
    <scope>NUCLEOTIDE SEQUENCE [LARGE SCALE GENOMIC DNA]</scope>
    <source>
        <strain evidence="2">DSM 19095 / LMG 27888 / CFBP 6595 / CHA0</strain>
    </source>
</reference>
<dbReference type="AlphaFoldDB" id="A0A2C9ETE8"/>
<protein>
    <submittedName>
        <fullName evidence="1">Uncharacterized protein</fullName>
    </submittedName>
</protein>
<sequence>MDHPGGSRYIQGGTPQSAIFICYVLFHFFGSIPEAPAAEGLCALLVHSLAG</sequence>
<evidence type="ECO:0000313" key="2">
    <source>
        <dbReference type="Proteomes" id="UP000013940"/>
    </source>
</evidence>